<evidence type="ECO:0000256" key="1">
    <source>
        <dbReference type="SAM" id="MobiDB-lite"/>
    </source>
</evidence>
<accession>A0A1H3AEJ1</accession>
<evidence type="ECO:0000313" key="2">
    <source>
        <dbReference type="EMBL" id="SDX28063.1"/>
    </source>
</evidence>
<organism evidence="2 3">
    <name type="scientific">Haloarcula vallismortis</name>
    <name type="common">Halobacterium vallismortis</name>
    <dbReference type="NCBI Taxonomy" id="28442"/>
    <lineage>
        <taxon>Archaea</taxon>
        <taxon>Methanobacteriati</taxon>
        <taxon>Methanobacteriota</taxon>
        <taxon>Stenosarchaea group</taxon>
        <taxon>Halobacteria</taxon>
        <taxon>Halobacteriales</taxon>
        <taxon>Haloarculaceae</taxon>
        <taxon>Haloarcula</taxon>
    </lineage>
</organism>
<dbReference type="EMBL" id="FNOF01000024">
    <property type="protein sequence ID" value="SDX28063.1"/>
    <property type="molecule type" value="Genomic_DNA"/>
</dbReference>
<reference evidence="2 3" key="1">
    <citation type="submission" date="2016-10" db="EMBL/GenBank/DDBJ databases">
        <authorList>
            <person name="de Groot N.N."/>
        </authorList>
    </citation>
    <scope>NUCLEOTIDE SEQUENCE [LARGE SCALE GENOMIC DNA]</scope>
    <source>
        <strain evidence="2 3">DSM 3756</strain>
    </source>
</reference>
<name>A0A1H3AEJ1_HALVA</name>
<dbReference type="STRING" id="28442.SAMN05443574_12424"/>
<evidence type="ECO:0000313" key="3">
    <source>
        <dbReference type="Proteomes" id="UP000182573"/>
    </source>
</evidence>
<feature type="region of interest" description="Disordered" evidence="1">
    <location>
        <begin position="1"/>
        <end position="24"/>
    </location>
</feature>
<dbReference type="AlphaFoldDB" id="A0A1H3AEJ1"/>
<protein>
    <submittedName>
        <fullName evidence="2">Uncharacterized protein</fullName>
    </submittedName>
</protein>
<sequence length="91" mass="10038">MVGAVTPDNLLDEYTTDKSQVETAEGEVDVSADQTMDELCQELEELVPGLSKHDFRVSSNGRIGVKRSGVLRLAEVFAELDRKKVLDEVNT</sequence>
<gene>
    <name evidence="2" type="ORF">SAMN05443574_12424</name>
</gene>
<proteinExistence type="predicted"/>
<dbReference type="Proteomes" id="UP000182573">
    <property type="component" value="Unassembled WGS sequence"/>
</dbReference>